<evidence type="ECO:0000313" key="1">
    <source>
        <dbReference type="EMBL" id="QCT03350.1"/>
    </source>
</evidence>
<dbReference type="InterPro" id="IPR011013">
    <property type="entry name" value="Gal_mutarotase_sf_dom"/>
</dbReference>
<accession>A0A4P8XNP3</accession>
<evidence type="ECO:0000313" key="2">
    <source>
        <dbReference type="Proteomes" id="UP000300879"/>
    </source>
</evidence>
<dbReference type="Pfam" id="PF01263">
    <property type="entry name" value="Aldose_epim"/>
    <property type="match status" value="1"/>
</dbReference>
<dbReference type="Proteomes" id="UP000300879">
    <property type="component" value="Chromosome"/>
</dbReference>
<reference evidence="1 2" key="1">
    <citation type="submission" date="2019-05" db="EMBL/GenBank/DDBJ databases">
        <authorList>
            <person name="Chen C."/>
        </authorList>
    </citation>
    <scope>NUCLEOTIDE SEQUENCE [LARGE SCALE GENOMIC DNA]</scope>
    <source>
        <strain evidence="1 2">HB172198</strain>
    </source>
</reference>
<dbReference type="InterPro" id="IPR008183">
    <property type="entry name" value="Aldose_1/G6P_1-epimerase"/>
</dbReference>
<protein>
    <submittedName>
        <fullName evidence="1">Aldose 1-epimerase</fullName>
    </submittedName>
</protein>
<dbReference type="OrthoDB" id="9795355at2"/>
<dbReference type="Gene3D" id="2.70.98.10">
    <property type="match status" value="1"/>
</dbReference>
<organism evidence="1 2">
    <name type="scientific">Paenibacillus algicola</name>
    <dbReference type="NCBI Taxonomy" id="2565926"/>
    <lineage>
        <taxon>Bacteria</taxon>
        <taxon>Bacillati</taxon>
        <taxon>Bacillota</taxon>
        <taxon>Bacilli</taxon>
        <taxon>Bacillales</taxon>
        <taxon>Paenibacillaceae</taxon>
        <taxon>Paenibacillus</taxon>
    </lineage>
</organism>
<keyword evidence="2" id="KW-1185">Reference proteome</keyword>
<dbReference type="RefSeq" id="WP_138226240.1">
    <property type="nucleotide sequence ID" value="NZ_CP040396.1"/>
</dbReference>
<name>A0A4P8XNP3_9BACL</name>
<dbReference type="CDD" id="cd01081">
    <property type="entry name" value="Aldose_epim"/>
    <property type="match status" value="1"/>
</dbReference>
<dbReference type="InterPro" id="IPR014718">
    <property type="entry name" value="GH-type_carb-bd"/>
</dbReference>
<dbReference type="SUPFAM" id="SSF74650">
    <property type="entry name" value="Galactose mutarotase-like"/>
    <property type="match status" value="1"/>
</dbReference>
<sequence>MNLKAYEGQYQGEPAVWLKCESYEAAILPGVGGNLIAFRDVDQGYRFLREPQEGNMEEFKQNPGVHGIPVLFPPNRYEDGKFPWNGQMYQFPINEEATNNHLHGFLHTIPWEVEDYGVTGRESYVTVRVTVNSQHPVYSMLPHEFTFKLTYTLSMDGLSQRVFIRNEGDQPMPCLLAFHTAVNAPFHVDSSPEDCVVRLSIGERWEMSERMLPTGQLQSLTPEEEQLKGDGVNPYFAGLDNHYSAAPQQGRNTMELTDRRIGKTLVYDAGTSYKQWMIWNNGACKEFFCPEPQINLVNAPNVELPPEQIGLYALNPGDIWEETSRFYLK</sequence>
<proteinExistence type="predicted"/>
<dbReference type="KEGG" id="palo:E6C60_2638"/>
<dbReference type="EMBL" id="CP040396">
    <property type="protein sequence ID" value="QCT03350.1"/>
    <property type="molecule type" value="Genomic_DNA"/>
</dbReference>
<dbReference type="GO" id="GO:0016853">
    <property type="term" value="F:isomerase activity"/>
    <property type="evidence" value="ECO:0007669"/>
    <property type="project" value="InterPro"/>
</dbReference>
<dbReference type="AlphaFoldDB" id="A0A4P8XNP3"/>
<dbReference type="GO" id="GO:0005975">
    <property type="term" value="P:carbohydrate metabolic process"/>
    <property type="evidence" value="ECO:0007669"/>
    <property type="project" value="InterPro"/>
</dbReference>
<gene>
    <name evidence="1" type="ORF">E6C60_2638</name>
</gene>
<dbReference type="GO" id="GO:0030246">
    <property type="term" value="F:carbohydrate binding"/>
    <property type="evidence" value="ECO:0007669"/>
    <property type="project" value="InterPro"/>
</dbReference>